<evidence type="ECO:0000256" key="2">
    <source>
        <dbReference type="ARBA" id="ARBA00022801"/>
    </source>
</evidence>
<evidence type="ECO:0000313" key="8">
    <source>
        <dbReference type="Proteomes" id="UP000779900"/>
    </source>
</evidence>
<reference evidence="7" key="1">
    <citation type="submission" date="2019-03" db="EMBL/GenBank/DDBJ databases">
        <title>Lake Tanganyika Metagenome-Assembled Genomes (MAGs).</title>
        <authorList>
            <person name="Tran P."/>
        </authorList>
    </citation>
    <scope>NUCLEOTIDE SEQUENCE</scope>
    <source>
        <strain evidence="7">K_DeepCast_150m_m2_040</strain>
    </source>
</reference>
<dbReference type="AlphaFoldDB" id="A0A937XDH0"/>
<organism evidence="7 8">
    <name type="scientific">candidate division WOR-3 bacterium</name>
    <dbReference type="NCBI Taxonomy" id="2052148"/>
    <lineage>
        <taxon>Bacteria</taxon>
        <taxon>Bacteria division WOR-3</taxon>
    </lineage>
</organism>
<evidence type="ECO:0000256" key="5">
    <source>
        <dbReference type="PIRSR" id="PIRSR600246-2"/>
    </source>
</evidence>
<dbReference type="FunFam" id="3.60.20.30:FF:000001">
    <property type="entry name" value="Isoaspartyl peptidase/L-asparaginase"/>
    <property type="match status" value="1"/>
</dbReference>
<accession>A0A937XDH0</accession>
<feature type="binding site" evidence="5">
    <location>
        <begin position="235"/>
        <end position="238"/>
    </location>
    <ligand>
        <name>substrate</name>
    </ligand>
</feature>
<dbReference type="Gene3D" id="3.60.20.30">
    <property type="entry name" value="(Glycosyl)asparaginase"/>
    <property type="match status" value="1"/>
</dbReference>
<sequence>MTSAPLGIICHGGAGIIDDKAGYAAGLIEAIDEGYRLLRQSANALEAVVAAVRIMEDNPLFNAGTGSDLTIEGLIEMDASLMSQDGRFGGVAGIWGVKNPILVAEKVMTDTDHLLLSGFGATEFARKLGFDEHNVITERALARLQRVTDHGSRYFQKQNQQRFPSGMPQESGDGAENAPVGYAGTVGAVARDKHGSLAAATSSGGIVGRMRGRIGDAAIIGAGTYVGLNGAVSCTGHGEEIMRRLLARDIAERMKTMPASTAMMLVISEAKRKKLAFGAIGMDAKGGFSYGHTTPDMAYGYKVSERVFLFTEEKQKPR</sequence>
<proteinExistence type="predicted"/>
<keyword evidence="2" id="KW-0378">Hydrolase</keyword>
<name>A0A937XDH0_UNCW3</name>
<feature type="binding site" evidence="5">
    <location>
        <begin position="213"/>
        <end position="216"/>
    </location>
    <ligand>
        <name>substrate</name>
    </ligand>
</feature>
<dbReference type="GO" id="GO:0016811">
    <property type="term" value="F:hydrolase activity, acting on carbon-nitrogen (but not peptide) bonds, in linear amides"/>
    <property type="evidence" value="ECO:0007669"/>
    <property type="project" value="UniProtKB-ARBA"/>
</dbReference>
<evidence type="ECO:0000256" key="1">
    <source>
        <dbReference type="ARBA" id="ARBA00022670"/>
    </source>
</evidence>
<dbReference type="Proteomes" id="UP000779900">
    <property type="component" value="Unassembled WGS sequence"/>
</dbReference>
<protein>
    <submittedName>
        <fullName evidence="7">Isoaspartyl peptidase/L-asparaginase</fullName>
    </submittedName>
</protein>
<feature type="site" description="Cleavage; by autolysis" evidence="6">
    <location>
        <begin position="184"/>
        <end position="185"/>
    </location>
</feature>
<feature type="active site" description="Nucleophile" evidence="4">
    <location>
        <position position="185"/>
    </location>
</feature>
<dbReference type="PANTHER" id="PTHR10188">
    <property type="entry name" value="L-ASPARAGINASE"/>
    <property type="match status" value="1"/>
</dbReference>
<dbReference type="SUPFAM" id="SSF56235">
    <property type="entry name" value="N-terminal nucleophile aminohydrolases (Ntn hydrolases)"/>
    <property type="match status" value="1"/>
</dbReference>
<evidence type="ECO:0000313" key="7">
    <source>
        <dbReference type="EMBL" id="MBM3331383.1"/>
    </source>
</evidence>
<comment type="caution">
    <text evidence="7">The sequence shown here is derived from an EMBL/GenBank/DDBJ whole genome shotgun (WGS) entry which is preliminary data.</text>
</comment>
<dbReference type="Pfam" id="PF01112">
    <property type="entry name" value="Asparaginase_2"/>
    <property type="match status" value="1"/>
</dbReference>
<dbReference type="EMBL" id="VGIR01000027">
    <property type="protein sequence ID" value="MBM3331383.1"/>
    <property type="molecule type" value="Genomic_DNA"/>
</dbReference>
<dbReference type="GO" id="GO:0006508">
    <property type="term" value="P:proteolysis"/>
    <property type="evidence" value="ECO:0007669"/>
    <property type="project" value="UniProtKB-KW"/>
</dbReference>
<dbReference type="InterPro" id="IPR000246">
    <property type="entry name" value="Peptidase_T2"/>
</dbReference>
<evidence type="ECO:0000256" key="4">
    <source>
        <dbReference type="PIRSR" id="PIRSR600246-1"/>
    </source>
</evidence>
<gene>
    <name evidence="7" type="ORF">FJY68_05955</name>
</gene>
<evidence type="ECO:0000256" key="3">
    <source>
        <dbReference type="ARBA" id="ARBA00022813"/>
    </source>
</evidence>
<dbReference type="InterPro" id="IPR029055">
    <property type="entry name" value="Ntn_hydrolases_N"/>
</dbReference>
<dbReference type="GO" id="GO:0008233">
    <property type="term" value="F:peptidase activity"/>
    <property type="evidence" value="ECO:0007669"/>
    <property type="project" value="UniProtKB-KW"/>
</dbReference>
<keyword evidence="1" id="KW-0645">Protease</keyword>
<dbReference type="PANTHER" id="PTHR10188:SF6">
    <property type="entry name" value="N(4)-(BETA-N-ACETYLGLUCOSAMINYL)-L-ASPARAGINASE"/>
    <property type="match status" value="1"/>
</dbReference>
<evidence type="ECO:0000256" key="6">
    <source>
        <dbReference type="PIRSR" id="PIRSR600246-3"/>
    </source>
</evidence>
<keyword evidence="3" id="KW-0068">Autocatalytic cleavage</keyword>
<dbReference type="CDD" id="cd04512">
    <property type="entry name" value="Ntn_Asparaginase_2_like"/>
    <property type="match status" value="1"/>
</dbReference>